<protein>
    <submittedName>
        <fullName evidence="2">Ribonuclease H protein</fullName>
    </submittedName>
</protein>
<dbReference type="AlphaFoldDB" id="A0AAW2WWN6"/>
<dbReference type="EMBL" id="JACGWN010000006">
    <property type="protein sequence ID" value="KAL0445948.1"/>
    <property type="molecule type" value="Genomic_DNA"/>
</dbReference>
<evidence type="ECO:0000313" key="2">
    <source>
        <dbReference type="EMBL" id="KAL0445948.1"/>
    </source>
</evidence>
<dbReference type="CDD" id="cd06222">
    <property type="entry name" value="RNase_H_like"/>
    <property type="match status" value="1"/>
</dbReference>
<dbReference type="InterPro" id="IPR012337">
    <property type="entry name" value="RNaseH-like_sf"/>
</dbReference>
<dbReference type="InterPro" id="IPR044730">
    <property type="entry name" value="RNase_H-like_dom_plant"/>
</dbReference>
<comment type="caution">
    <text evidence="2">The sequence shown here is derived from an EMBL/GenBank/DDBJ whole genome shotgun (WGS) entry which is preliminary data.</text>
</comment>
<dbReference type="InterPro" id="IPR036397">
    <property type="entry name" value="RNaseH_sf"/>
</dbReference>
<evidence type="ECO:0000259" key="1">
    <source>
        <dbReference type="Pfam" id="PF13456"/>
    </source>
</evidence>
<organism evidence="2">
    <name type="scientific">Sesamum latifolium</name>
    <dbReference type="NCBI Taxonomy" id="2727402"/>
    <lineage>
        <taxon>Eukaryota</taxon>
        <taxon>Viridiplantae</taxon>
        <taxon>Streptophyta</taxon>
        <taxon>Embryophyta</taxon>
        <taxon>Tracheophyta</taxon>
        <taxon>Spermatophyta</taxon>
        <taxon>Magnoliopsida</taxon>
        <taxon>eudicotyledons</taxon>
        <taxon>Gunneridae</taxon>
        <taxon>Pentapetalae</taxon>
        <taxon>asterids</taxon>
        <taxon>lamiids</taxon>
        <taxon>Lamiales</taxon>
        <taxon>Pedaliaceae</taxon>
        <taxon>Sesamum</taxon>
    </lineage>
</organism>
<dbReference type="Pfam" id="PF13456">
    <property type="entry name" value="RVT_3"/>
    <property type="match status" value="1"/>
</dbReference>
<sequence>MTPKNWQGDLSTASRLGFEFERRSPQLPKKVSWSPPTDDWFKLNCNSASKGNPGPASSGGLLRDMRGRLVFPFYECLDSYTNTFTELYAVVQGLEIAHEQGIQLVWVEIDTQSVLHIIQRAAGHWKLQGLLTRLRILKAFVNQIFSCLQRREPSGGLSR</sequence>
<reference evidence="2" key="2">
    <citation type="journal article" date="2024" name="Plant">
        <title>Genomic evolution and insights into agronomic trait innovations of Sesamum species.</title>
        <authorList>
            <person name="Miao H."/>
            <person name="Wang L."/>
            <person name="Qu L."/>
            <person name="Liu H."/>
            <person name="Sun Y."/>
            <person name="Le M."/>
            <person name="Wang Q."/>
            <person name="Wei S."/>
            <person name="Zheng Y."/>
            <person name="Lin W."/>
            <person name="Duan Y."/>
            <person name="Cao H."/>
            <person name="Xiong S."/>
            <person name="Wang X."/>
            <person name="Wei L."/>
            <person name="Li C."/>
            <person name="Ma Q."/>
            <person name="Ju M."/>
            <person name="Zhao R."/>
            <person name="Li G."/>
            <person name="Mu C."/>
            <person name="Tian Q."/>
            <person name="Mei H."/>
            <person name="Zhang T."/>
            <person name="Gao T."/>
            <person name="Zhang H."/>
        </authorList>
    </citation>
    <scope>NUCLEOTIDE SEQUENCE</scope>
    <source>
        <strain evidence="2">KEN1</strain>
    </source>
</reference>
<feature type="domain" description="RNase H type-1" evidence="1">
    <location>
        <begin position="44"/>
        <end position="138"/>
    </location>
</feature>
<gene>
    <name evidence="2" type="ORF">Slati_1722700</name>
</gene>
<dbReference type="Gene3D" id="3.30.420.10">
    <property type="entry name" value="Ribonuclease H-like superfamily/Ribonuclease H"/>
    <property type="match status" value="1"/>
</dbReference>
<dbReference type="GO" id="GO:0004523">
    <property type="term" value="F:RNA-DNA hybrid ribonuclease activity"/>
    <property type="evidence" value="ECO:0007669"/>
    <property type="project" value="InterPro"/>
</dbReference>
<proteinExistence type="predicted"/>
<dbReference type="PANTHER" id="PTHR47723">
    <property type="entry name" value="OS05G0353850 PROTEIN"/>
    <property type="match status" value="1"/>
</dbReference>
<dbReference type="SUPFAM" id="SSF53098">
    <property type="entry name" value="Ribonuclease H-like"/>
    <property type="match status" value="1"/>
</dbReference>
<accession>A0AAW2WWN6</accession>
<dbReference type="GO" id="GO:0003676">
    <property type="term" value="F:nucleic acid binding"/>
    <property type="evidence" value="ECO:0007669"/>
    <property type="project" value="InterPro"/>
</dbReference>
<reference evidence="2" key="1">
    <citation type="submission" date="2020-06" db="EMBL/GenBank/DDBJ databases">
        <authorList>
            <person name="Li T."/>
            <person name="Hu X."/>
            <person name="Zhang T."/>
            <person name="Song X."/>
            <person name="Zhang H."/>
            <person name="Dai N."/>
            <person name="Sheng W."/>
            <person name="Hou X."/>
            <person name="Wei L."/>
        </authorList>
    </citation>
    <scope>NUCLEOTIDE SEQUENCE</scope>
    <source>
        <strain evidence="2">KEN1</strain>
        <tissue evidence="2">Leaf</tissue>
    </source>
</reference>
<dbReference type="InterPro" id="IPR002156">
    <property type="entry name" value="RNaseH_domain"/>
</dbReference>
<name>A0AAW2WWN6_9LAMI</name>
<dbReference type="PANTHER" id="PTHR47723:SF19">
    <property type="entry name" value="POLYNUCLEOTIDYL TRANSFERASE, RIBONUCLEASE H-LIKE SUPERFAMILY PROTEIN"/>
    <property type="match status" value="1"/>
</dbReference>
<dbReference type="InterPro" id="IPR053151">
    <property type="entry name" value="RNase_H-like"/>
</dbReference>